<dbReference type="Proteomes" id="UP000657006">
    <property type="component" value="Unassembled WGS sequence"/>
</dbReference>
<organism evidence="9 10">
    <name type="scientific">Bianquea renquensis</name>
    <dbReference type="NCBI Taxonomy" id="2763661"/>
    <lineage>
        <taxon>Bacteria</taxon>
        <taxon>Bacillati</taxon>
        <taxon>Bacillota</taxon>
        <taxon>Clostridia</taxon>
        <taxon>Eubacteriales</taxon>
        <taxon>Bianqueaceae</taxon>
        <taxon>Bianquea</taxon>
    </lineage>
</organism>
<dbReference type="PROSITE" id="PS50928">
    <property type="entry name" value="ABC_TM1"/>
    <property type="match status" value="1"/>
</dbReference>
<proteinExistence type="inferred from homology"/>
<dbReference type="InterPro" id="IPR035906">
    <property type="entry name" value="MetI-like_sf"/>
</dbReference>
<protein>
    <submittedName>
        <fullName evidence="9">Carbohydrate ABC transporter permease</fullName>
    </submittedName>
</protein>
<feature type="transmembrane region" description="Helical" evidence="7">
    <location>
        <begin position="262"/>
        <end position="279"/>
    </location>
</feature>
<evidence type="ECO:0000256" key="1">
    <source>
        <dbReference type="ARBA" id="ARBA00004651"/>
    </source>
</evidence>
<evidence type="ECO:0000256" key="4">
    <source>
        <dbReference type="ARBA" id="ARBA00022692"/>
    </source>
</evidence>
<sequence length="294" mass="33342">MIKTDTKRDKVFIIFCYIFVALLVIITFYPFWDLFILSISPRSEALKPGLRLFTSAPTLQAYETVFKSNEIIRSFWNSLVRVVVGTVFSLGVTALTAYPLSKRDMPFNKLVTFIILFTMIFSGGMIPSYLLVKDLHIMNTIWALILPTAVTAYNLIIMRNFLESLPPSLEESACIDGASYMTIWYKIVLPLSKPVLATVMLWIAVAHWNNYFDAMIYMHDRSKYTLPVVLRRILLENELDKYLPEGAIDTGTAPQTPETTKGAIVMVSTIPIICVYPFIQKYFTKGVMLGAVKG</sequence>
<evidence type="ECO:0000256" key="3">
    <source>
        <dbReference type="ARBA" id="ARBA00022475"/>
    </source>
</evidence>
<feature type="transmembrane region" description="Helical" evidence="7">
    <location>
        <begin position="141"/>
        <end position="162"/>
    </location>
</feature>
<feature type="transmembrane region" description="Helical" evidence="7">
    <location>
        <begin position="183"/>
        <end position="205"/>
    </location>
</feature>
<comment type="subcellular location">
    <subcellularLocation>
        <location evidence="1 7">Cell membrane</location>
        <topology evidence="1 7">Multi-pass membrane protein</topology>
    </subcellularLocation>
</comment>
<evidence type="ECO:0000256" key="6">
    <source>
        <dbReference type="ARBA" id="ARBA00023136"/>
    </source>
</evidence>
<dbReference type="Gene3D" id="1.10.3720.10">
    <property type="entry name" value="MetI-like"/>
    <property type="match status" value="1"/>
</dbReference>
<dbReference type="PANTHER" id="PTHR43744:SF9">
    <property type="entry name" value="POLYGALACTURONAN_RHAMNOGALACTURONAN TRANSPORT SYSTEM PERMEASE PROTEIN YTCP"/>
    <property type="match status" value="1"/>
</dbReference>
<dbReference type="EMBL" id="JACRSQ010000036">
    <property type="protein sequence ID" value="MBC8544912.1"/>
    <property type="molecule type" value="Genomic_DNA"/>
</dbReference>
<dbReference type="Pfam" id="PF00528">
    <property type="entry name" value="BPD_transp_1"/>
    <property type="match status" value="1"/>
</dbReference>
<dbReference type="InterPro" id="IPR000515">
    <property type="entry name" value="MetI-like"/>
</dbReference>
<dbReference type="SUPFAM" id="SSF161098">
    <property type="entry name" value="MetI-like"/>
    <property type="match status" value="1"/>
</dbReference>
<keyword evidence="4 7" id="KW-0812">Transmembrane</keyword>
<keyword evidence="10" id="KW-1185">Reference proteome</keyword>
<feature type="transmembrane region" description="Helical" evidence="7">
    <location>
        <begin position="110"/>
        <end position="129"/>
    </location>
</feature>
<keyword evidence="2 7" id="KW-0813">Transport</keyword>
<gene>
    <name evidence="9" type="ORF">H8730_15310</name>
</gene>
<dbReference type="RefSeq" id="WP_177718044.1">
    <property type="nucleotide sequence ID" value="NZ_JACRSQ010000036.1"/>
</dbReference>
<dbReference type="AlphaFoldDB" id="A0A926DWF8"/>
<evidence type="ECO:0000313" key="9">
    <source>
        <dbReference type="EMBL" id="MBC8544912.1"/>
    </source>
</evidence>
<feature type="transmembrane region" description="Helical" evidence="7">
    <location>
        <begin position="78"/>
        <end position="98"/>
    </location>
</feature>
<dbReference type="GO" id="GO:0005886">
    <property type="term" value="C:plasma membrane"/>
    <property type="evidence" value="ECO:0007669"/>
    <property type="project" value="UniProtKB-SubCell"/>
</dbReference>
<keyword evidence="3" id="KW-1003">Cell membrane</keyword>
<feature type="domain" description="ABC transmembrane type-1" evidence="8">
    <location>
        <begin position="75"/>
        <end position="277"/>
    </location>
</feature>
<evidence type="ECO:0000259" key="8">
    <source>
        <dbReference type="PROSITE" id="PS50928"/>
    </source>
</evidence>
<reference evidence="9" key="1">
    <citation type="submission" date="2020-08" db="EMBL/GenBank/DDBJ databases">
        <title>Genome public.</title>
        <authorList>
            <person name="Liu C."/>
            <person name="Sun Q."/>
        </authorList>
    </citation>
    <scope>NUCLEOTIDE SEQUENCE</scope>
    <source>
        <strain evidence="9">NSJ-32</strain>
    </source>
</reference>
<evidence type="ECO:0000256" key="7">
    <source>
        <dbReference type="RuleBase" id="RU363032"/>
    </source>
</evidence>
<comment type="caution">
    <text evidence="9">The sequence shown here is derived from an EMBL/GenBank/DDBJ whole genome shotgun (WGS) entry which is preliminary data.</text>
</comment>
<accession>A0A926DWF8</accession>
<dbReference type="PANTHER" id="PTHR43744">
    <property type="entry name" value="ABC TRANSPORTER PERMEASE PROTEIN MG189-RELATED-RELATED"/>
    <property type="match status" value="1"/>
</dbReference>
<name>A0A926DWF8_9FIRM</name>
<keyword evidence="6 7" id="KW-0472">Membrane</keyword>
<dbReference type="CDD" id="cd06261">
    <property type="entry name" value="TM_PBP2"/>
    <property type="match status" value="1"/>
</dbReference>
<evidence type="ECO:0000256" key="5">
    <source>
        <dbReference type="ARBA" id="ARBA00022989"/>
    </source>
</evidence>
<evidence type="ECO:0000313" key="10">
    <source>
        <dbReference type="Proteomes" id="UP000657006"/>
    </source>
</evidence>
<evidence type="ECO:0000256" key="2">
    <source>
        <dbReference type="ARBA" id="ARBA00022448"/>
    </source>
</evidence>
<comment type="similarity">
    <text evidence="7">Belongs to the binding-protein-dependent transport system permease family.</text>
</comment>
<feature type="transmembrane region" description="Helical" evidence="7">
    <location>
        <begin position="12"/>
        <end position="32"/>
    </location>
</feature>
<keyword evidence="5 7" id="KW-1133">Transmembrane helix</keyword>
<dbReference type="GO" id="GO:0055085">
    <property type="term" value="P:transmembrane transport"/>
    <property type="evidence" value="ECO:0007669"/>
    <property type="project" value="InterPro"/>
</dbReference>